<evidence type="ECO:0000313" key="1">
    <source>
        <dbReference type="EMBL" id="GGK13959.1"/>
    </source>
</evidence>
<proteinExistence type="predicted"/>
<sequence length="133" mass="13935">MRPRLWKKADCRSIAPKRLTLRSQPAGLRVVIESLVVADDARVAASSGADAMFKEGDNASAATSASARAGTVIPAKRSSACRSGEVAGNARTRPAALAMPIPVASTIARCLLFPMFMAFSPAGFAVRFDTRLG</sequence>
<accession>A0ABQ2EJX1</accession>
<organism evidence="1 2">
    <name type="scientific">Luteimonas terricola</name>
    <dbReference type="NCBI Taxonomy" id="645597"/>
    <lineage>
        <taxon>Bacteria</taxon>
        <taxon>Pseudomonadati</taxon>
        <taxon>Pseudomonadota</taxon>
        <taxon>Gammaproteobacteria</taxon>
        <taxon>Lysobacterales</taxon>
        <taxon>Lysobacteraceae</taxon>
        <taxon>Luteimonas</taxon>
    </lineage>
</organism>
<dbReference type="Proteomes" id="UP000599009">
    <property type="component" value="Unassembled WGS sequence"/>
</dbReference>
<dbReference type="EMBL" id="BMME01000001">
    <property type="protein sequence ID" value="GGK13959.1"/>
    <property type="molecule type" value="Genomic_DNA"/>
</dbReference>
<evidence type="ECO:0000313" key="2">
    <source>
        <dbReference type="Proteomes" id="UP000599009"/>
    </source>
</evidence>
<protein>
    <submittedName>
        <fullName evidence="1">Uncharacterized protein</fullName>
    </submittedName>
</protein>
<comment type="caution">
    <text evidence="1">The sequence shown here is derived from an EMBL/GenBank/DDBJ whole genome shotgun (WGS) entry which is preliminary data.</text>
</comment>
<keyword evidence="2" id="KW-1185">Reference proteome</keyword>
<reference evidence="2" key="1">
    <citation type="journal article" date="2019" name="Int. J. Syst. Evol. Microbiol.">
        <title>The Global Catalogue of Microorganisms (GCM) 10K type strain sequencing project: providing services to taxonomists for standard genome sequencing and annotation.</title>
        <authorList>
            <consortium name="The Broad Institute Genomics Platform"/>
            <consortium name="The Broad Institute Genome Sequencing Center for Infectious Disease"/>
            <person name="Wu L."/>
            <person name="Ma J."/>
        </authorList>
    </citation>
    <scope>NUCLEOTIDE SEQUENCE [LARGE SCALE GENOMIC DNA]</scope>
    <source>
        <strain evidence="2">CGMCC 1.8985</strain>
    </source>
</reference>
<name>A0ABQ2EJX1_9GAMM</name>
<gene>
    <name evidence="1" type="ORF">GCM10011394_24090</name>
</gene>